<dbReference type="KEGG" id="salj:SMD11_3185"/>
<accession>A0A1Z2L3F9</accession>
<dbReference type="EMBL" id="CP021744">
    <property type="protein sequence ID" value="ARZ68826.1"/>
    <property type="molecule type" value="Genomic_DNA"/>
</dbReference>
<evidence type="ECO:0000313" key="2">
    <source>
        <dbReference type="EMBL" id="ARZ68826.1"/>
    </source>
</evidence>
<organism evidence="2 3">
    <name type="scientific">Streptomyces albireticuli</name>
    <dbReference type="NCBI Taxonomy" id="1940"/>
    <lineage>
        <taxon>Bacteria</taxon>
        <taxon>Bacillati</taxon>
        <taxon>Actinomycetota</taxon>
        <taxon>Actinomycetes</taxon>
        <taxon>Kitasatosporales</taxon>
        <taxon>Streptomycetaceae</taxon>
        <taxon>Streptomyces</taxon>
    </lineage>
</organism>
<feature type="region of interest" description="Disordered" evidence="1">
    <location>
        <begin position="83"/>
        <end position="103"/>
    </location>
</feature>
<evidence type="ECO:0000313" key="3">
    <source>
        <dbReference type="Proteomes" id="UP000195755"/>
    </source>
</evidence>
<reference evidence="2 3" key="1">
    <citation type="submission" date="2017-06" db="EMBL/GenBank/DDBJ databases">
        <title>Streptomyces albireticuli Genome sequencing and assembly.</title>
        <authorList>
            <person name="Wang Y."/>
            <person name="Du B."/>
            <person name="Ding Y."/>
            <person name="Liu H."/>
            <person name="Hou Q."/>
            <person name="Liu K."/>
            <person name="Yao L."/>
            <person name="Wang C."/>
        </authorList>
    </citation>
    <scope>NUCLEOTIDE SEQUENCE [LARGE SCALE GENOMIC DNA]</scope>
    <source>
        <strain evidence="2 3">MDJK11</strain>
    </source>
</reference>
<dbReference type="Proteomes" id="UP000195755">
    <property type="component" value="Chromosome"/>
</dbReference>
<sequence>MACCLRSTSGKDVLGETAGHTARDALGDRPPGQTHAVAVLVDHRIASQLYGIHAHKGSAAVETAHLQDPSVRDTALQPQLALRADEPEDQPCGLEVGASPHVP</sequence>
<dbReference type="AlphaFoldDB" id="A0A1Z2L3F9"/>
<proteinExistence type="predicted"/>
<name>A0A1Z2L3F9_9ACTN</name>
<evidence type="ECO:0000256" key="1">
    <source>
        <dbReference type="SAM" id="MobiDB-lite"/>
    </source>
</evidence>
<gene>
    <name evidence="2" type="ORF">SMD11_3185</name>
</gene>
<protein>
    <submittedName>
        <fullName evidence="2">Uncharacterized protein</fullName>
    </submittedName>
</protein>